<proteinExistence type="predicted"/>
<evidence type="ECO:0000313" key="2">
    <source>
        <dbReference type="Proteomes" id="UP000054099"/>
    </source>
</evidence>
<evidence type="ECO:0008006" key="3">
    <source>
        <dbReference type="Google" id="ProtNLM"/>
    </source>
</evidence>
<dbReference type="InterPro" id="IPR037208">
    <property type="entry name" value="Spo0E-like_sf"/>
</dbReference>
<dbReference type="Gene3D" id="4.10.280.10">
    <property type="entry name" value="Helix-loop-helix DNA-binding domain"/>
    <property type="match status" value="1"/>
</dbReference>
<name>A0A0V8JCP7_9BACL</name>
<reference evidence="1 2" key="1">
    <citation type="journal article" date="2014" name="Antonie Van Leeuwenhoek">
        <title>Fictibacillus enclensis sp. nov., isolated from marine sediment.</title>
        <authorList>
            <person name="Dastager S.G."/>
            <person name="Mawlankar R."/>
            <person name="Srinivasan K."/>
            <person name="Tang S.K."/>
            <person name="Lee J.C."/>
            <person name="Ramana V.V."/>
            <person name="Shouche Y.S."/>
        </authorList>
    </citation>
    <scope>NUCLEOTIDE SEQUENCE [LARGE SCALE GENOMIC DNA]</scope>
    <source>
        <strain evidence="1 2">NIO-1003</strain>
    </source>
</reference>
<evidence type="ECO:0000313" key="1">
    <source>
        <dbReference type="EMBL" id="KSU84400.1"/>
    </source>
</evidence>
<accession>A0A0V8JCP7</accession>
<dbReference type="Proteomes" id="UP000054099">
    <property type="component" value="Unassembled WGS sequence"/>
</dbReference>
<dbReference type="InterPro" id="IPR036638">
    <property type="entry name" value="HLH_DNA-bd_sf"/>
</dbReference>
<sequence length="109" mass="12708">MVEKLPVKSPSKEGVFRSIFSTWKCRILLLMEYILIYHGGRNDYLGVKDMSPVLNQELIELIEHKRDEMIHSARETGFQSVETITRGNELNELLNCYQKLLSIPTHNKM</sequence>
<organism evidence="1 2">
    <name type="scientific">Fictibacillus enclensis</name>
    <dbReference type="NCBI Taxonomy" id="1017270"/>
    <lineage>
        <taxon>Bacteria</taxon>
        <taxon>Bacillati</taxon>
        <taxon>Bacillota</taxon>
        <taxon>Bacilli</taxon>
        <taxon>Bacillales</taxon>
        <taxon>Fictibacillaceae</taxon>
        <taxon>Fictibacillus</taxon>
    </lineage>
</organism>
<dbReference type="GO" id="GO:0046983">
    <property type="term" value="F:protein dimerization activity"/>
    <property type="evidence" value="ECO:0007669"/>
    <property type="project" value="InterPro"/>
</dbReference>
<keyword evidence="2" id="KW-1185">Reference proteome</keyword>
<comment type="caution">
    <text evidence="1">The sequence shown here is derived from an EMBL/GenBank/DDBJ whole genome shotgun (WGS) entry which is preliminary data.</text>
</comment>
<dbReference type="InterPro" id="IPR018540">
    <property type="entry name" value="Spo0E-like"/>
</dbReference>
<dbReference type="GO" id="GO:0043937">
    <property type="term" value="P:regulation of sporulation"/>
    <property type="evidence" value="ECO:0007669"/>
    <property type="project" value="InterPro"/>
</dbReference>
<dbReference type="Pfam" id="PF09388">
    <property type="entry name" value="SpoOE-like"/>
    <property type="match status" value="1"/>
</dbReference>
<dbReference type="EMBL" id="LNQN01000001">
    <property type="protein sequence ID" value="KSU84400.1"/>
    <property type="molecule type" value="Genomic_DNA"/>
</dbReference>
<dbReference type="OrthoDB" id="2914933at2"/>
<dbReference type="AlphaFoldDB" id="A0A0V8JCP7"/>
<protein>
    <recommendedName>
        <fullName evidence="3">Aspartyl-phosphate phosphatase Spo0E family protein</fullName>
    </recommendedName>
</protein>
<gene>
    <name evidence="1" type="ORF">AS030_02260</name>
</gene>
<dbReference type="SUPFAM" id="SSF140500">
    <property type="entry name" value="BAS1536-like"/>
    <property type="match status" value="1"/>
</dbReference>